<feature type="region of interest" description="Disordered" evidence="5">
    <location>
        <begin position="360"/>
        <end position="440"/>
    </location>
</feature>
<dbReference type="PANTHER" id="PTHR15348">
    <property type="entry name" value="AT-RICH INTERACTIVE DOMAIN-CONTAINING PROTEIN ARID DOMAIN- CONTAINING PROTEIN DEAD RINGER PROTEIN B-CELL REGULATOR OF IGH TRANSCRIPTION BRIGHT"/>
    <property type="match status" value="1"/>
</dbReference>
<feature type="region of interest" description="Disordered" evidence="5">
    <location>
        <begin position="335"/>
        <end position="354"/>
    </location>
</feature>
<name>A0ABQ5K558_9EUKA</name>
<proteinExistence type="predicted"/>
<protein>
    <recommendedName>
        <fullName evidence="6">ARID domain-containing protein</fullName>
    </recommendedName>
</protein>
<feature type="domain" description="ARID" evidence="6">
    <location>
        <begin position="20"/>
        <end position="112"/>
    </location>
</feature>
<reference evidence="7" key="1">
    <citation type="submission" date="2022-03" db="EMBL/GenBank/DDBJ databases">
        <title>Draft genome sequence of Aduncisulcus paluster, a free-living microaerophilic Fornicata.</title>
        <authorList>
            <person name="Yuyama I."/>
            <person name="Kume K."/>
            <person name="Tamura T."/>
            <person name="Inagaki Y."/>
            <person name="Hashimoto T."/>
        </authorList>
    </citation>
    <scope>NUCLEOTIDE SEQUENCE</scope>
    <source>
        <strain evidence="7">NY0171</strain>
    </source>
</reference>
<dbReference type="PROSITE" id="PS51011">
    <property type="entry name" value="ARID"/>
    <property type="match status" value="1"/>
</dbReference>
<dbReference type="CDD" id="cd16100">
    <property type="entry name" value="ARID"/>
    <property type="match status" value="1"/>
</dbReference>
<dbReference type="Pfam" id="PF01388">
    <property type="entry name" value="ARID"/>
    <property type="match status" value="1"/>
</dbReference>
<evidence type="ECO:0000259" key="6">
    <source>
        <dbReference type="PROSITE" id="PS51011"/>
    </source>
</evidence>
<keyword evidence="4" id="KW-0539">Nucleus</keyword>
<evidence type="ECO:0000256" key="2">
    <source>
        <dbReference type="ARBA" id="ARBA00023125"/>
    </source>
</evidence>
<organism evidence="7 8">
    <name type="scientific">Aduncisulcus paluster</name>
    <dbReference type="NCBI Taxonomy" id="2918883"/>
    <lineage>
        <taxon>Eukaryota</taxon>
        <taxon>Metamonada</taxon>
        <taxon>Carpediemonas-like organisms</taxon>
        <taxon>Aduncisulcus</taxon>
    </lineage>
</organism>
<evidence type="ECO:0000256" key="3">
    <source>
        <dbReference type="ARBA" id="ARBA00023163"/>
    </source>
</evidence>
<dbReference type="Proteomes" id="UP001057375">
    <property type="component" value="Unassembled WGS sequence"/>
</dbReference>
<keyword evidence="3" id="KW-0804">Transcription</keyword>
<dbReference type="PANTHER" id="PTHR15348:SF0">
    <property type="entry name" value="PROTEIN DEAD RINGER"/>
    <property type="match status" value="1"/>
</dbReference>
<evidence type="ECO:0000256" key="4">
    <source>
        <dbReference type="ARBA" id="ARBA00023242"/>
    </source>
</evidence>
<keyword evidence="8" id="KW-1185">Reference proteome</keyword>
<dbReference type="EMBL" id="BQXS01012612">
    <property type="protein sequence ID" value="GKT25784.1"/>
    <property type="molecule type" value="Genomic_DNA"/>
</dbReference>
<accession>A0ABQ5K558</accession>
<evidence type="ECO:0000313" key="8">
    <source>
        <dbReference type="Proteomes" id="UP001057375"/>
    </source>
</evidence>
<feature type="compositionally biased region" description="Low complexity" evidence="5">
    <location>
        <begin position="184"/>
        <end position="196"/>
    </location>
</feature>
<feature type="compositionally biased region" description="Pro residues" evidence="5">
    <location>
        <begin position="366"/>
        <end position="375"/>
    </location>
</feature>
<dbReference type="Gene3D" id="1.10.150.60">
    <property type="entry name" value="ARID DNA-binding domain"/>
    <property type="match status" value="1"/>
</dbReference>
<dbReference type="SMART" id="SM00501">
    <property type="entry name" value="BRIGHT"/>
    <property type="match status" value="1"/>
</dbReference>
<keyword evidence="2" id="KW-0238">DNA-binding</keyword>
<evidence type="ECO:0000256" key="5">
    <source>
        <dbReference type="SAM" id="MobiDB-lite"/>
    </source>
</evidence>
<dbReference type="SMART" id="SM01014">
    <property type="entry name" value="ARID"/>
    <property type="match status" value="1"/>
</dbReference>
<dbReference type="InterPro" id="IPR001606">
    <property type="entry name" value="ARID_dom"/>
</dbReference>
<keyword evidence="1" id="KW-0805">Transcription regulation</keyword>
<dbReference type="SUPFAM" id="SSF46774">
    <property type="entry name" value="ARID-like"/>
    <property type="match status" value="1"/>
</dbReference>
<dbReference type="InterPro" id="IPR045147">
    <property type="entry name" value="ARI3A/B/C"/>
</dbReference>
<feature type="region of interest" description="Disordered" evidence="5">
    <location>
        <begin position="144"/>
        <end position="213"/>
    </location>
</feature>
<evidence type="ECO:0000313" key="7">
    <source>
        <dbReference type="EMBL" id="GKT25784.1"/>
    </source>
</evidence>
<gene>
    <name evidence="7" type="ORF">ADUPG1_013144</name>
</gene>
<evidence type="ECO:0000256" key="1">
    <source>
        <dbReference type="ARBA" id="ARBA00023015"/>
    </source>
</evidence>
<comment type="caution">
    <text evidence="7">The sequence shown here is derived from an EMBL/GenBank/DDBJ whole genome shotgun (WGS) entry which is preliminary data.</text>
</comment>
<sequence>MTRLRFISEQKHIPLELRTDEKRQAFEAILIRSLNRDRKPLKLFPIIGKKPLDTYELFLQMECRGGYQKVMQDKLFKEVGQALDLSPSVTNAGWRLKVKFEQLIQPYIEILRKNIWPDSPGALIAKDAANWLKEQEIQPLSDASLTFSPQSTPPPFPSSASYSHVAPSLPIPSEPPIVTFQDLSPSPMDHSSFSSPSRDDRPTSIPALAPSQGSELHSIPISVLSSSIHPQQASEAFPMPFISNKRHSSSPLNAACHPSMHILGESQRRLHQLHAHSHHSHHSRQQTLPQRNLGYDSLPQFQDTMSFQPTYPPFYDPTVHDPTVSHQFYAHSSSSSPAISLSSSSASSSASSSLPIPIPTSSYIPTSPPLFPSPPQSSQSPRLCDTIPQKPSDEYIHRHQQYLEEEGEERKEEGEAVISGDKSCTKPVPVISPKKTSSTT</sequence>
<feature type="non-terminal residue" evidence="7">
    <location>
        <position position="440"/>
    </location>
</feature>
<dbReference type="InterPro" id="IPR036431">
    <property type="entry name" value="ARID_dom_sf"/>
</dbReference>